<dbReference type="GO" id="GO:0003899">
    <property type="term" value="F:DNA-directed RNA polymerase activity"/>
    <property type="evidence" value="ECO:0007669"/>
    <property type="project" value="UniProtKB-UniRule"/>
</dbReference>
<dbReference type="InterPro" id="IPR036161">
    <property type="entry name" value="RPB6/omega-like_sf"/>
</dbReference>
<comment type="subunit">
    <text evidence="10">The RNAP catalytic core consists of 2 alpha, 1 beta, 1 beta' and 1 omega subunit. When a sigma factor is associated with the core the holoenzyme is formed, which can initiate transcription.</text>
</comment>
<evidence type="ECO:0000256" key="1">
    <source>
        <dbReference type="ARBA" id="ARBA00006711"/>
    </source>
</evidence>
<comment type="function">
    <text evidence="10">Promotes RNA polymerase assembly. Latches the N- and C-terminal regions of the beta' subunit thereby facilitating its interaction with the beta and alpha subunits.</text>
</comment>
<dbReference type="SUPFAM" id="SSF63562">
    <property type="entry name" value="RPB6/omega subunit-like"/>
    <property type="match status" value="1"/>
</dbReference>
<dbReference type="eggNOG" id="COG1758">
    <property type="taxonomic scope" value="Bacteria"/>
</dbReference>
<protein>
    <recommendedName>
        <fullName evidence="3 10">DNA-directed RNA polymerase subunit omega</fullName>
        <shortName evidence="10">RNAP omega subunit</shortName>
        <ecNumber evidence="2 10">2.7.7.6</ecNumber>
    </recommendedName>
    <alternativeName>
        <fullName evidence="10">RNA polymerase omega subunit</fullName>
    </alternativeName>
    <alternativeName>
        <fullName evidence="8 10">Transcriptase subunit omega</fullName>
    </alternativeName>
</protein>
<evidence type="ECO:0000313" key="12">
    <source>
        <dbReference type="EMBL" id="EEX78070.1"/>
    </source>
</evidence>
<name>C9LSX1_SELS3</name>
<dbReference type="OrthoDB" id="9815459at2"/>
<accession>C9LSX1</accession>
<dbReference type="PANTHER" id="PTHR34476">
    <property type="entry name" value="DNA-DIRECTED RNA POLYMERASE SUBUNIT OMEGA"/>
    <property type="match status" value="1"/>
</dbReference>
<evidence type="ECO:0000256" key="2">
    <source>
        <dbReference type="ARBA" id="ARBA00012418"/>
    </source>
</evidence>
<evidence type="ECO:0000256" key="5">
    <source>
        <dbReference type="ARBA" id="ARBA00022679"/>
    </source>
</evidence>
<dbReference type="HOGENOM" id="CLU_125406_6_1_9"/>
<keyword evidence="7 10" id="KW-0804">Transcription</keyword>
<evidence type="ECO:0000256" key="8">
    <source>
        <dbReference type="ARBA" id="ARBA00029924"/>
    </source>
</evidence>
<evidence type="ECO:0000256" key="3">
    <source>
        <dbReference type="ARBA" id="ARBA00013725"/>
    </source>
</evidence>
<reference evidence="12 13" key="1">
    <citation type="submission" date="2009-09" db="EMBL/GenBank/DDBJ databases">
        <authorList>
            <person name="Weinstock G."/>
            <person name="Sodergren E."/>
            <person name="Clifton S."/>
            <person name="Fulton L."/>
            <person name="Fulton B."/>
            <person name="Courtney L."/>
            <person name="Fronick C."/>
            <person name="Harrison M."/>
            <person name="Strong C."/>
            <person name="Farmer C."/>
            <person name="Delahaunty K."/>
            <person name="Markovic C."/>
            <person name="Hall O."/>
            <person name="Minx P."/>
            <person name="Tomlinson C."/>
            <person name="Mitreva M."/>
            <person name="Nelson J."/>
            <person name="Hou S."/>
            <person name="Wollam A."/>
            <person name="Pepin K.H."/>
            <person name="Johnson M."/>
            <person name="Bhonagiri V."/>
            <person name="Nash W.E."/>
            <person name="Warren W."/>
            <person name="Chinwalla A."/>
            <person name="Mardis E.R."/>
            <person name="Wilson R.K."/>
        </authorList>
    </citation>
    <scope>NUCLEOTIDE SEQUENCE [LARGE SCALE GENOMIC DNA]</scope>
    <source>
        <strain evidence="12">ATCC 35185</strain>
        <strain evidence="13">ATCC 35185 / DSM 20758 / VPI D19B-28</strain>
    </source>
</reference>
<keyword evidence="4 10" id="KW-0240">DNA-directed RNA polymerase</keyword>
<evidence type="ECO:0000313" key="13">
    <source>
        <dbReference type="Proteomes" id="UP000003505"/>
    </source>
</evidence>
<comment type="similarity">
    <text evidence="1 10">Belongs to the RNA polymerase subunit omega family.</text>
</comment>
<organism evidence="12 13">
    <name type="scientific">Selenomonas sputigena (strain ATCC 35185 / DSM 20758 / CCUG 44933 / VPI D19B-28)</name>
    <dbReference type="NCBI Taxonomy" id="546271"/>
    <lineage>
        <taxon>Bacteria</taxon>
        <taxon>Bacillati</taxon>
        <taxon>Bacillota</taxon>
        <taxon>Negativicutes</taxon>
        <taxon>Selenomonadales</taxon>
        <taxon>Selenomonadaceae</taxon>
        <taxon>Selenomonas</taxon>
    </lineage>
</organism>
<proteinExistence type="inferred from homology"/>
<dbReference type="EC" id="2.7.7.6" evidence="2 10"/>
<keyword evidence="14" id="KW-1185">Reference proteome</keyword>
<evidence type="ECO:0000313" key="11">
    <source>
        <dbReference type="EMBL" id="AEC00577.1"/>
    </source>
</evidence>
<dbReference type="InterPro" id="IPR003716">
    <property type="entry name" value="DNA-dir_RNA_pol_omega"/>
</dbReference>
<gene>
    <name evidence="10 12" type="primary">rpoZ</name>
    <name evidence="11" type="ordered locus">Selsp_1621</name>
    <name evidence="12" type="ORF">SELSPUOL_00551</name>
</gene>
<evidence type="ECO:0000313" key="14">
    <source>
        <dbReference type="Proteomes" id="UP000011124"/>
    </source>
</evidence>
<dbReference type="HAMAP" id="MF_00366">
    <property type="entry name" value="RNApol_bact_RpoZ"/>
    <property type="match status" value="1"/>
</dbReference>
<dbReference type="AlphaFoldDB" id="C9LSX1"/>
<reference evidence="11 14" key="2">
    <citation type="submission" date="2011-04" db="EMBL/GenBank/DDBJ databases">
        <title>The complete genome of Selenomonas sputigena DSM 20758.</title>
        <authorList>
            <consortium name="US DOE Joint Genome Institute (JGI-PGF)"/>
            <person name="Lucas S."/>
            <person name="Copeland A."/>
            <person name="Lapidus A."/>
            <person name="Bruce D."/>
            <person name="Goodwin L."/>
            <person name="Pitluck S."/>
            <person name="Peters L."/>
            <person name="Kyrpides N."/>
            <person name="Mavromatis K."/>
            <person name="Ivanova N."/>
            <person name="Ovchinnikova G."/>
            <person name="Teshima H."/>
            <person name="Detter J.C."/>
            <person name="Tapia R."/>
            <person name="Han C."/>
            <person name="Land M."/>
            <person name="Hauser L."/>
            <person name="Markowitz V."/>
            <person name="Cheng J.-F."/>
            <person name="Hugenholtz P."/>
            <person name="Woyke T."/>
            <person name="Wu D."/>
            <person name="Gronow S."/>
            <person name="Wellnitz S."/>
            <person name="Schneider S."/>
            <person name="Klenk H.-P."/>
            <person name="Eisen J.A."/>
        </authorList>
    </citation>
    <scope>NUCLEOTIDE SEQUENCE [LARGE SCALE GENOMIC DNA]</scope>
    <source>
        <strain evidence="11">ATCC 35185</strain>
        <strain evidence="14">ATCC 35185 / DSM 20758 / VPI D19B-28</strain>
    </source>
</reference>
<keyword evidence="6 10" id="KW-0548">Nucleotidyltransferase</keyword>
<dbReference type="GO" id="GO:0006351">
    <property type="term" value="P:DNA-templated transcription"/>
    <property type="evidence" value="ECO:0007669"/>
    <property type="project" value="UniProtKB-UniRule"/>
</dbReference>
<dbReference type="InterPro" id="IPR006110">
    <property type="entry name" value="Pol_omega/Rpo6/RPB6"/>
</dbReference>
<evidence type="ECO:0000256" key="4">
    <source>
        <dbReference type="ARBA" id="ARBA00022478"/>
    </source>
</evidence>
<dbReference type="SMART" id="SM01409">
    <property type="entry name" value="RNA_pol_Rpb6"/>
    <property type="match status" value="1"/>
</dbReference>
<keyword evidence="5 10" id="KW-0808">Transferase</keyword>
<evidence type="ECO:0000256" key="7">
    <source>
        <dbReference type="ARBA" id="ARBA00023163"/>
    </source>
</evidence>
<dbReference type="PANTHER" id="PTHR34476:SF1">
    <property type="entry name" value="DNA-DIRECTED RNA POLYMERASE SUBUNIT OMEGA"/>
    <property type="match status" value="1"/>
</dbReference>
<sequence length="70" mass="7661">MSMADPSINKLLEVVDSRYTLVVLAAKRARQLLSGDEPKVVAKSSKDVTIALEEISEGDILYRRSKGGIK</sequence>
<comment type="catalytic activity">
    <reaction evidence="9 10">
        <text>RNA(n) + a ribonucleoside 5'-triphosphate = RNA(n+1) + diphosphate</text>
        <dbReference type="Rhea" id="RHEA:21248"/>
        <dbReference type="Rhea" id="RHEA-COMP:14527"/>
        <dbReference type="Rhea" id="RHEA-COMP:17342"/>
        <dbReference type="ChEBI" id="CHEBI:33019"/>
        <dbReference type="ChEBI" id="CHEBI:61557"/>
        <dbReference type="ChEBI" id="CHEBI:140395"/>
        <dbReference type="EC" id="2.7.7.6"/>
    </reaction>
</comment>
<evidence type="ECO:0000256" key="10">
    <source>
        <dbReference type="HAMAP-Rule" id="MF_00366"/>
    </source>
</evidence>
<dbReference type="Pfam" id="PF01192">
    <property type="entry name" value="RNA_pol_Rpb6"/>
    <property type="match status" value="1"/>
</dbReference>
<dbReference type="GO" id="GO:0000428">
    <property type="term" value="C:DNA-directed RNA polymerase complex"/>
    <property type="evidence" value="ECO:0007669"/>
    <property type="project" value="UniProtKB-KW"/>
</dbReference>
<dbReference type="KEGG" id="ssg:Selsp_1621"/>
<dbReference type="NCBIfam" id="TIGR00690">
    <property type="entry name" value="rpoZ"/>
    <property type="match status" value="1"/>
</dbReference>
<dbReference type="Gene3D" id="3.90.940.10">
    <property type="match status" value="1"/>
</dbReference>
<dbReference type="GO" id="GO:0003677">
    <property type="term" value="F:DNA binding"/>
    <property type="evidence" value="ECO:0007669"/>
    <property type="project" value="UniProtKB-UniRule"/>
</dbReference>
<evidence type="ECO:0000256" key="6">
    <source>
        <dbReference type="ARBA" id="ARBA00022695"/>
    </source>
</evidence>
<dbReference type="STRING" id="546271.Selsp_1621"/>
<evidence type="ECO:0000256" key="9">
    <source>
        <dbReference type="ARBA" id="ARBA00048552"/>
    </source>
</evidence>
<dbReference type="RefSeq" id="WP_006191407.1">
    <property type="nucleotide sequence ID" value="NC_015437.1"/>
</dbReference>
<dbReference type="EMBL" id="CP002637">
    <property type="protein sequence ID" value="AEC00577.1"/>
    <property type="molecule type" value="Genomic_DNA"/>
</dbReference>
<dbReference type="Proteomes" id="UP000003505">
    <property type="component" value="Unassembled WGS sequence"/>
</dbReference>
<dbReference type="EMBL" id="ACKP02000011">
    <property type="protein sequence ID" value="EEX78070.1"/>
    <property type="molecule type" value="Genomic_DNA"/>
</dbReference>
<dbReference type="Proteomes" id="UP000011124">
    <property type="component" value="Chromosome"/>
</dbReference>